<name>A0A6V7XL51_MELEN</name>
<reference evidence="2 3" key="1">
    <citation type="submission" date="2020-08" db="EMBL/GenBank/DDBJ databases">
        <authorList>
            <person name="Koutsovoulos G."/>
            <person name="Danchin GJ E."/>
        </authorList>
    </citation>
    <scope>NUCLEOTIDE SEQUENCE [LARGE SCALE GENOMIC DNA]</scope>
</reference>
<dbReference type="CDD" id="cd01650">
    <property type="entry name" value="RT_nLTR_like"/>
    <property type="match status" value="1"/>
</dbReference>
<dbReference type="SUPFAM" id="SSF56672">
    <property type="entry name" value="DNA/RNA polymerases"/>
    <property type="match status" value="1"/>
</dbReference>
<dbReference type="InterPro" id="IPR000477">
    <property type="entry name" value="RT_dom"/>
</dbReference>
<dbReference type="InterPro" id="IPR043502">
    <property type="entry name" value="DNA/RNA_pol_sf"/>
</dbReference>
<feature type="domain" description="Reverse transcriptase" evidence="1">
    <location>
        <begin position="266"/>
        <end position="532"/>
    </location>
</feature>
<dbReference type="Proteomes" id="UP000580250">
    <property type="component" value="Unassembled WGS sequence"/>
</dbReference>
<dbReference type="AlphaFoldDB" id="A0A6V7XL51"/>
<dbReference type="PANTHER" id="PTHR33332">
    <property type="entry name" value="REVERSE TRANSCRIPTASE DOMAIN-CONTAINING PROTEIN"/>
    <property type="match status" value="1"/>
</dbReference>
<dbReference type="PROSITE" id="PS50878">
    <property type="entry name" value="RT_POL"/>
    <property type="match status" value="1"/>
</dbReference>
<accession>A0A6V7XL51</accession>
<dbReference type="PRINTS" id="PR01345">
    <property type="entry name" value="CERVTRCPTASE"/>
</dbReference>
<dbReference type="Pfam" id="PF00078">
    <property type="entry name" value="RVT_1"/>
    <property type="match status" value="1"/>
</dbReference>
<comment type="caution">
    <text evidence="2">The sequence shown here is derived from an EMBL/GenBank/DDBJ whole genome shotgun (WGS) entry which is preliminary data.</text>
</comment>
<evidence type="ECO:0000313" key="3">
    <source>
        <dbReference type="Proteomes" id="UP000580250"/>
    </source>
</evidence>
<protein>
    <recommendedName>
        <fullName evidence="1">Reverse transcriptase domain-containing protein</fullName>
    </recommendedName>
</protein>
<sequence length="620" mass="71819">MINFISQTHLKQHITIPTRENNILDLIFCRPHELVYDVDNLNSALAQVNLDELLNTCFYVDTKYNLFTETIYKLFNASIPLKPINKVIKSKYSDKIKSLNKEKLRLHRLVKSNPDNTELKLQSKIITRQLGKELRCFYYNQENSLIKRGINSIHKFVKNKLGVKNEIGILLDDDGTIITDPKEKCDLIAKAFQLPTSNHVENTNKIDFSVSSPNTLNDIDFTILKVLQSLKYLPNRNSTSPDNIPYILLKNCREVLAPSITGLFRLILDSMQIPESWRMSIIIPIFKKGEKTDVNNYRPISLTCTLCRVFERFIANHILNFLHEKNFFCSEQFGFLKTRSTTTLLITMLEEFYNSLDRNNKIDVIYLDFKKAFDMVPINILLNKVMNAGIGGKVLKFIQNFLTRRTYKVKIGNEFSSSFKTSSGVPQGSVLGPILFSIFINDLPLGLPNEISYKLYADDVKLYISHNNDAKREILEESLKLILDWTSKNGLELSINKCSVLHIGKHNNKKEYKLLDNILESYQNIRDLGIIIDKGLSFDDHINKIIRNAYFKIYQLLRILKTRDSDTLLRAYKAYIRPQLEYATEVWNPTKKGLINEIEKVQKHFTRRLFKIIGLTPNQV</sequence>
<dbReference type="OrthoDB" id="5845191at2759"/>
<dbReference type="EMBL" id="CAJEWN010001794">
    <property type="protein sequence ID" value="CAD2200064.1"/>
    <property type="molecule type" value="Genomic_DNA"/>
</dbReference>
<proteinExistence type="predicted"/>
<evidence type="ECO:0000259" key="1">
    <source>
        <dbReference type="PROSITE" id="PS50878"/>
    </source>
</evidence>
<gene>
    <name evidence="2" type="ORF">MENT_LOCUS53506</name>
</gene>
<evidence type="ECO:0000313" key="2">
    <source>
        <dbReference type="EMBL" id="CAD2200064.1"/>
    </source>
</evidence>
<organism evidence="2 3">
    <name type="scientific">Meloidogyne enterolobii</name>
    <name type="common">Root-knot nematode worm</name>
    <name type="synonym">Meloidogyne mayaguensis</name>
    <dbReference type="NCBI Taxonomy" id="390850"/>
    <lineage>
        <taxon>Eukaryota</taxon>
        <taxon>Metazoa</taxon>
        <taxon>Ecdysozoa</taxon>
        <taxon>Nematoda</taxon>
        <taxon>Chromadorea</taxon>
        <taxon>Rhabditida</taxon>
        <taxon>Tylenchina</taxon>
        <taxon>Tylenchomorpha</taxon>
        <taxon>Tylenchoidea</taxon>
        <taxon>Meloidogynidae</taxon>
        <taxon>Meloidogyninae</taxon>
        <taxon>Meloidogyne</taxon>
    </lineage>
</organism>